<dbReference type="Gene3D" id="3.30.420.10">
    <property type="entry name" value="Ribonuclease H-like superfamily/Ribonuclease H"/>
    <property type="match status" value="1"/>
</dbReference>
<feature type="compositionally biased region" description="Low complexity" evidence="3">
    <location>
        <begin position="251"/>
        <end position="275"/>
    </location>
</feature>
<evidence type="ECO:0000313" key="6">
    <source>
        <dbReference type="Proteomes" id="UP001215151"/>
    </source>
</evidence>
<dbReference type="GO" id="GO:0003676">
    <property type="term" value="F:nucleic acid binding"/>
    <property type="evidence" value="ECO:0007669"/>
    <property type="project" value="InterPro"/>
</dbReference>
<feature type="domain" description="3'-5' exonuclease" evidence="4">
    <location>
        <begin position="50"/>
        <end position="233"/>
    </location>
</feature>
<dbReference type="GO" id="GO:0008408">
    <property type="term" value="F:3'-5' exonuclease activity"/>
    <property type="evidence" value="ECO:0007669"/>
    <property type="project" value="InterPro"/>
</dbReference>
<comment type="caution">
    <text evidence="5">The sequence shown here is derived from an EMBL/GenBank/DDBJ whole genome shotgun (WGS) entry which is preliminary data.</text>
</comment>
<organism evidence="5 6">
    <name type="scientific">Trametes cubensis</name>
    <dbReference type="NCBI Taxonomy" id="1111947"/>
    <lineage>
        <taxon>Eukaryota</taxon>
        <taxon>Fungi</taxon>
        <taxon>Dikarya</taxon>
        <taxon>Basidiomycota</taxon>
        <taxon>Agaricomycotina</taxon>
        <taxon>Agaricomycetes</taxon>
        <taxon>Polyporales</taxon>
        <taxon>Polyporaceae</taxon>
        <taxon>Trametes</taxon>
    </lineage>
</organism>
<evidence type="ECO:0000313" key="5">
    <source>
        <dbReference type="EMBL" id="KAJ8472632.1"/>
    </source>
</evidence>
<protein>
    <recommendedName>
        <fullName evidence="4">3'-5' exonuclease domain-containing protein</fullName>
    </recommendedName>
</protein>
<dbReference type="PANTHER" id="PTHR13620:SF104">
    <property type="entry name" value="EXONUCLEASE 3'-5' DOMAIN-CONTAINING PROTEIN 2"/>
    <property type="match status" value="1"/>
</dbReference>
<dbReference type="SUPFAM" id="SSF53098">
    <property type="entry name" value="Ribonuclease H-like"/>
    <property type="match status" value="1"/>
</dbReference>
<evidence type="ECO:0000256" key="1">
    <source>
        <dbReference type="ARBA" id="ARBA00022722"/>
    </source>
</evidence>
<keyword evidence="1" id="KW-0540">Nuclease</keyword>
<sequence length="412" mass="45355">MAKGKARATAATAILEDVENHPQTAEDTIVPATIPLPPYSYKDYTPTPAVVYTPDEEEANDLVQCLRGPVLGFDLEWVVLFRRGKTPTNHRTALVQLCDSRMILLVQVSAMKKFPEKVKEIIESKDIVKVGANIKNDGQKLFNDYGILARNLVELGAMARQADPAFSKVYKRSIVSLARVVEMYTQKTLAKGKVRTSNWEKTPLSEEQKFCKCGERRTLRLDDLAQEYQRKVAAASAVDAGHTLLAGPSMESPSTATTASTAEPTSGTASGPSTSQHKPRSATYSRPLVYMGERSSRPPSSTGPNTATSTPTTTTTTSATSAGPREPPRPQHMRAYNLWHNRNMALRDICAALRSKDNPLAESTVISYVVRALQADPSLPFSMERLKAFVQLEAGSWARHRDWILQMDGYAK</sequence>
<evidence type="ECO:0000259" key="4">
    <source>
        <dbReference type="SMART" id="SM00474"/>
    </source>
</evidence>
<feature type="compositionally biased region" description="Low complexity" evidence="3">
    <location>
        <begin position="298"/>
        <end position="324"/>
    </location>
</feature>
<evidence type="ECO:0000256" key="3">
    <source>
        <dbReference type="SAM" id="MobiDB-lite"/>
    </source>
</evidence>
<dbReference type="GO" id="GO:0005737">
    <property type="term" value="C:cytoplasm"/>
    <property type="evidence" value="ECO:0007669"/>
    <property type="project" value="TreeGrafter"/>
</dbReference>
<dbReference type="InterPro" id="IPR002562">
    <property type="entry name" value="3'-5'_exonuclease_dom"/>
</dbReference>
<gene>
    <name evidence="5" type="ORF">ONZ51_g8396</name>
</gene>
<dbReference type="EMBL" id="JAPEVG010000252">
    <property type="protein sequence ID" value="KAJ8472632.1"/>
    <property type="molecule type" value="Genomic_DNA"/>
</dbReference>
<dbReference type="PANTHER" id="PTHR13620">
    <property type="entry name" value="3-5 EXONUCLEASE"/>
    <property type="match status" value="1"/>
</dbReference>
<dbReference type="Proteomes" id="UP001215151">
    <property type="component" value="Unassembled WGS sequence"/>
</dbReference>
<dbReference type="AlphaFoldDB" id="A0AAD7TQV0"/>
<accession>A0AAD7TQV0</accession>
<dbReference type="GO" id="GO:0006139">
    <property type="term" value="P:nucleobase-containing compound metabolic process"/>
    <property type="evidence" value="ECO:0007669"/>
    <property type="project" value="InterPro"/>
</dbReference>
<dbReference type="InterPro" id="IPR051132">
    <property type="entry name" value="3-5_Exonuclease_domain"/>
</dbReference>
<proteinExistence type="predicted"/>
<reference evidence="5" key="1">
    <citation type="submission" date="2022-11" db="EMBL/GenBank/DDBJ databases">
        <title>Genome Sequence of Cubamyces cubensis.</title>
        <authorList>
            <person name="Buettner E."/>
        </authorList>
    </citation>
    <scope>NUCLEOTIDE SEQUENCE</scope>
    <source>
        <strain evidence="5">MPL-01</strain>
    </source>
</reference>
<keyword evidence="2" id="KW-0378">Hydrolase</keyword>
<evidence type="ECO:0000256" key="2">
    <source>
        <dbReference type="ARBA" id="ARBA00022801"/>
    </source>
</evidence>
<dbReference type="SMART" id="SM00474">
    <property type="entry name" value="35EXOc"/>
    <property type="match status" value="1"/>
</dbReference>
<name>A0AAD7TQV0_9APHY</name>
<keyword evidence="6" id="KW-1185">Reference proteome</keyword>
<dbReference type="InterPro" id="IPR012337">
    <property type="entry name" value="RNaseH-like_sf"/>
</dbReference>
<dbReference type="CDD" id="cd06141">
    <property type="entry name" value="WRN_exo"/>
    <property type="match status" value="1"/>
</dbReference>
<dbReference type="Pfam" id="PF01612">
    <property type="entry name" value="DNA_pol_A_exo1"/>
    <property type="match status" value="1"/>
</dbReference>
<feature type="region of interest" description="Disordered" evidence="3">
    <location>
        <begin position="244"/>
        <end position="331"/>
    </location>
</feature>
<dbReference type="GO" id="GO:0005634">
    <property type="term" value="C:nucleus"/>
    <property type="evidence" value="ECO:0007669"/>
    <property type="project" value="TreeGrafter"/>
</dbReference>
<dbReference type="InterPro" id="IPR036397">
    <property type="entry name" value="RNaseH_sf"/>
</dbReference>